<evidence type="ECO:0000313" key="1">
    <source>
        <dbReference type="EMBL" id="KAJ8127713.1"/>
    </source>
</evidence>
<gene>
    <name evidence="1" type="ORF">O1611_g5922</name>
</gene>
<dbReference type="EMBL" id="JAPUUL010001323">
    <property type="protein sequence ID" value="KAJ8127713.1"/>
    <property type="molecule type" value="Genomic_DNA"/>
</dbReference>
<proteinExistence type="predicted"/>
<accession>A0ACC2JJK8</accession>
<protein>
    <submittedName>
        <fullName evidence="1">Uncharacterized protein</fullName>
    </submittedName>
</protein>
<sequence>MFRRTLTTAVVEAILFANAATAIQSSLYPTVDPVSLATAFNISIGCLDALNETVSCDGDLLRMAVNVDNYLWYQDNVTTLCTSECLSSTKTWWSDVLSDCANDYITVNGRQVPPMTIPGRMLDGMNLACLTPDTDLTSLPGVVGTEITSTVTSVVNSTVPDDPTAPNGTDTSDLTRRSYQPFDEPYSSDGLQAVSNITQRQSSSGFCLLDSYTWVGQDLIRPDCTDTSTDPQCLDPTDVPDENQRIANLYPDSLLCSDCFLKMFYLRMASPYLPDLDASDYHLEQYLDIVDVCQATMPDLQVRILPQYSNIDGVVDGALEINSTVTSATVECNQTITMTDLENLVVSDPTAGGPIFCDAMSTEYGVTTGDLQLAFGEYYCTPGTDFTSVCLPAPCEVMAVPDNTTWYDNTSVLSPAMDHANNNY</sequence>
<reference evidence="1" key="1">
    <citation type="submission" date="2022-12" db="EMBL/GenBank/DDBJ databases">
        <title>Genome Sequence of Lasiodiplodia mahajangana.</title>
        <authorList>
            <person name="Buettner E."/>
        </authorList>
    </citation>
    <scope>NUCLEOTIDE SEQUENCE</scope>
    <source>
        <strain evidence="1">VT137</strain>
    </source>
</reference>
<keyword evidence="2" id="KW-1185">Reference proteome</keyword>
<dbReference type="Proteomes" id="UP001153332">
    <property type="component" value="Unassembled WGS sequence"/>
</dbReference>
<name>A0ACC2JJK8_9PEZI</name>
<comment type="caution">
    <text evidence="1">The sequence shown here is derived from an EMBL/GenBank/DDBJ whole genome shotgun (WGS) entry which is preliminary data.</text>
</comment>
<evidence type="ECO:0000313" key="2">
    <source>
        <dbReference type="Proteomes" id="UP001153332"/>
    </source>
</evidence>
<organism evidence="1 2">
    <name type="scientific">Lasiodiplodia mahajangana</name>
    <dbReference type="NCBI Taxonomy" id="1108764"/>
    <lineage>
        <taxon>Eukaryota</taxon>
        <taxon>Fungi</taxon>
        <taxon>Dikarya</taxon>
        <taxon>Ascomycota</taxon>
        <taxon>Pezizomycotina</taxon>
        <taxon>Dothideomycetes</taxon>
        <taxon>Dothideomycetes incertae sedis</taxon>
        <taxon>Botryosphaeriales</taxon>
        <taxon>Botryosphaeriaceae</taxon>
        <taxon>Lasiodiplodia</taxon>
    </lineage>
</organism>